<organism evidence="1 2">
    <name type="scientific">Allosphingosinicella deserti</name>
    <dbReference type="NCBI Taxonomy" id="2116704"/>
    <lineage>
        <taxon>Bacteria</taxon>
        <taxon>Pseudomonadati</taxon>
        <taxon>Pseudomonadota</taxon>
        <taxon>Alphaproteobacteria</taxon>
        <taxon>Sphingomonadales</taxon>
        <taxon>Sphingomonadaceae</taxon>
        <taxon>Allosphingosinicella</taxon>
    </lineage>
</organism>
<sequence>MKKSLLLLVLVTGCGGGASEGNDQAGNGAAPAAQTEAGAASSAASSATALTGLYESGSGDQKNQLCMVEKGSATQFGLIVWGGNMHSCAGAGTAVRTDDRLTLTMTGDSSCTIQARFQDGKITLPSTLPVGCAYYCGARAGMANVSFTRTGTTAADAAKAKDLAGDPLC</sequence>
<dbReference type="OrthoDB" id="7448000at2"/>
<comment type="caution">
    <text evidence="1">The sequence shown here is derived from an EMBL/GenBank/DDBJ whole genome shotgun (WGS) entry which is preliminary data.</text>
</comment>
<reference evidence="1 2" key="1">
    <citation type="submission" date="2018-03" db="EMBL/GenBank/DDBJ databases">
        <title>The draft genome of Sphingosinicella sp. GL-C-18.</title>
        <authorList>
            <person name="Liu L."/>
            <person name="Li L."/>
            <person name="Liang L."/>
            <person name="Zhang X."/>
            <person name="Wang T."/>
        </authorList>
    </citation>
    <scope>NUCLEOTIDE SEQUENCE [LARGE SCALE GENOMIC DNA]</scope>
    <source>
        <strain evidence="1 2">GL-C-18</strain>
    </source>
</reference>
<dbReference type="Proteomes" id="UP000241167">
    <property type="component" value="Unassembled WGS sequence"/>
</dbReference>
<evidence type="ECO:0000313" key="1">
    <source>
        <dbReference type="EMBL" id="PSJ39815.1"/>
    </source>
</evidence>
<proteinExistence type="predicted"/>
<dbReference type="EMBL" id="PXYI01000004">
    <property type="protein sequence ID" value="PSJ39815.1"/>
    <property type="molecule type" value="Genomic_DNA"/>
</dbReference>
<dbReference type="RefSeq" id="WP_106513710.1">
    <property type="nucleotide sequence ID" value="NZ_PXYI01000004.1"/>
</dbReference>
<dbReference type="AlphaFoldDB" id="A0A2P7QPB8"/>
<keyword evidence="2" id="KW-1185">Reference proteome</keyword>
<gene>
    <name evidence="1" type="ORF">C7I55_14685</name>
</gene>
<protein>
    <submittedName>
        <fullName evidence="1">Uncharacterized protein</fullName>
    </submittedName>
</protein>
<evidence type="ECO:0000313" key="2">
    <source>
        <dbReference type="Proteomes" id="UP000241167"/>
    </source>
</evidence>
<accession>A0A2P7QPB8</accession>
<name>A0A2P7QPB8_9SPHN</name>